<sequence length="31" mass="3343">MRQGPHQEAQKLTKTGAEEWGTTASKLASVT</sequence>
<dbReference type="EMBL" id="SJPX01000003">
    <property type="protein sequence ID" value="TWU51693.1"/>
    <property type="molecule type" value="Genomic_DNA"/>
</dbReference>
<reference evidence="2 3" key="1">
    <citation type="submission" date="2019-02" db="EMBL/GenBank/DDBJ databases">
        <title>Deep-cultivation of Planctomycetes and their phenomic and genomic characterization uncovers novel biology.</title>
        <authorList>
            <person name="Wiegand S."/>
            <person name="Jogler M."/>
            <person name="Boedeker C."/>
            <person name="Pinto D."/>
            <person name="Vollmers J."/>
            <person name="Rivas-Marin E."/>
            <person name="Kohn T."/>
            <person name="Peeters S.H."/>
            <person name="Heuer A."/>
            <person name="Rast P."/>
            <person name="Oberbeckmann S."/>
            <person name="Bunk B."/>
            <person name="Jeske O."/>
            <person name="Meyerdierks A."/>
            <person name="Storesund J.E."/>
            <person name="Kallscheuer N."/>
            <person name="Luecker S."/>
            <person name="Lage O.M."/>
            <person name="Pohl T."/>
            <person name="Merkel B.J."/>
            <person name="Hornburger P."/>
            <person name="Mueller R.-W."/>
            <person name="Bruemmer F."/>
            <person name="Labrenz M."/>
            <person name="Spormann A.M."/>
            <person name="Op Den Camp H."/>
            <person name="Overmann J."/>
            <person name="Amann R."/>
            <person name="Jetten M.S.M."/>
            <person name="Mascher T."/>
            <person name="Medema M.H."/>
            <person name="Devos D.P."/>
            <person name="Kaster A.-K."/>
            <person name="Ovreas L."/>
            <person name="Rohde M."/>
            <person name="Galperin M.Y."/>
            <person name="Jogler C."/>
        </authorList>
    </citation>
    <scope>NUCLEOTIDE SEQUENCE [LARGE SCALE GENOMIC DNA]</scope>
    <source>
        <strain evidence="2 3">Poly59</strain>
    </source>
</reference>
<evidence type="ECO:0000256" key="1">
    <source>
        <dbReference type="SAM" id="MobiDB-lite"/>
    </source>
</evidence>
<comment type="caution">
    <text evidence="2">The sequence shown here is derived from an EMBL/GenBank/DDBJ whole genome shotgun (WGS) entry which is preliminary data.</text>
</comment>
<name>A0A5C6EPM4_9BACT</name>
<gene>
    <name evidence="2" type="ORF">Poly59_32880</name>
</gene>
<keyword evidence="3" id="KW-1185">Reference proteome</keyword>
<organism evidence="2 3">
    <name type="scientific">Rubripirellula reticaptiva</name>
    <dbReference type="NCBI Taxonomy" id="2528013"/>
    <lineage>
        <taxon>Bacteria</taxon>
        <taxon>Pseudomonadati</taxon>
        <taxon>Planctomycetota</taxon>
        <taxon>Planctomycetia</taxon>
        <taxon>Pirellulales</taxon>
        <taxon>Pirellulaceae</taxon>
        <taxon>Rubripirellula</taxon>
    </lineage>
</organism>
<proteinExistence type="predicted"/>
<dbReference type="AlphaFoldDB" id="A0A5C6EPM4"/>
<protein>
    <submittedName>
        <fullName evidence="2">Uncharacterized protein</fullName>
    </submittedName>
</protein>
<feature type="region of interest" description="Disordered" evidence="1">
    <location>
        <begin position="1"/>
        <end position="31"/>
    </location>
</feature>
<accession>A0A5C6EPM4</accession>
<dbReference type="Proteomes" id="UP000317977">
    <property type="component" value="Unassembled WGS sequence"/>
</dbReference>
<evidence type="ECO:0000313" key="3">
    <source>
        <dbReference type="Proteomes" id="UP000317977"/>
    </source>
</evidence>
<evidence type="ECO:0000313" key="2">
    <source>
        <dbReference type="EMBL" id="TWU51693.1"/>
    </source>
</evidence>
<feature type="compositionally biased region" description="Polar residues" evidence="1">
    <location>
        <begin position="22"/>
        <end position="31"/>
    </location>
</feature>